<accession>A0A8S5RKP1</accession>
<protein>
    <submittedName>
        <fullName evidence="2">Chromosome partition protein</fullName>
    </submittedName>
</protein>
<dbReference type="Gene3D" id="1.10.287.510">
    <property type="entry name" value="Helix hairpin bin"/>
    <property type="match status" value="1"/>
</dbReference>
<keyword evidence="1" id="KW-0175">Coiled coil</keyword>
<evidence type="ECO:0000313" key="2">
    <source>
        <dbReference type="EMBL" id="DAE31952.1"/>
    </source>
</evidence>
<dbReference type="Gene3D" id="3.40.50.300">
    <property type="entry name" value="P-loop containing nucleotide triphosphate hydrolases"/>
    <property type="match status" value="1"/>
</dbReference>
<evidence type="ECO:0000256" key="1">
    <source>
        <dbReference type="SAM" id="Coils"/>
    </source>
</evidence>
<dbReference type="EMBL" id="BK059114">
    <property type="protein sequence ID" value="DAE31952.1"/>
    <property type="molecule type" value="Genomic_DNA"/>
</dbReference>
<proteinExistence type="predicted"/>
<reference evidence="2" key="1">
    <citation type="journal article" date="2021" name="Proc. Natl. Acad. Sci. U.S.A.">
        <title>A Catalog of Tens of Thousands of Viruses from Human Metagenomes Reveals Hidden Associations with Chronic Diseases.</title>
        <authorList>
            <person name="Tisza M.J."/>
            <person name="Buck C.B."/>
        </authorList>
    </citation>
    <scope>NUCLEOTIDE SEQUENCE</scope>
    <source>
        <strain evidence="2">CtReX5</strain>
    </source>
</reference>
<name>A0A8S5RKP1_9VIRU</name>
<sequence>MKITHIFAQNFCKFYGKNTLDTDFSMKTVLSGQNEVGKSTVKRIILDVLNCHDENDREITGIRPHDESGAEIDDVDIVRAVTFEIDGKEKTLKKVTRQKRNKKGEITGSVTDYSINDVPYKMADYNQYINDNMAELGVLPFCLNAMTLLNKSQAEQRLALASYFGTHTDEEICDMFPQFAELKPMFDDGDVDQLKKVCRGKLNGTGGRNGSKGLVKERDEISTRIDTIHSTNEYTDLAELELQKKTYEPQLKEIEDKLSDYNKILEDKQKATEDIMNLKFELSDMERKANADNQKKRMELQLQIDGFNASIHKTESMIRTRKTSIKTSEREIEDCARDLEKVRADWKKAKELAFDESSVNCPMCGQRLPEDKIESMRAEFDERKAKNLKELEDKGNALSSDSKELKQAIEDKKKEIADLEAELKELTEKRDTVANEFERDSIAKELGMVPTDVDMTGNSEYQALKAKIEEKEKALADENDISELIRKLKNERNELLRQVSSVDTKIELGVANNKRIDDSIADLEDKRKDLNQEIADWERKLDLLKEFTRKKNELLQADVNKYLNFATAKLFRPLLNGDTEECCDFVYNGEAYARNLNHGARMLTEVDICRAFQKVASVNFPIIIDDTESVDDWRIPQIDNQLIMLKHTQDKELVIEAV</sequence>
<feature type="coiled-coil region" evidence="1">
    <location>
        <begin position="388"/>
        <end position="547"/>
    </location>
</feature>
<dbReference type="InterPro" id="IPR027417">
    <property type="entry name" value="P-loop_NTPase"/>
</dbReference>
<organism evidence="2">
    <name type="scientific">virus sp. ctReX5</name>
    <dbReference type="NCBI Taxonomy" id="2825818"/>
    <lineage>
        <taxon>Viruses</taxon>
    </lineage>
</organism>
<dbReference type="SUPFAM" id="SSF52540">
    <property type="entry name" value="P-loop containing nucleoside triphosphate hydrolases"/>
    <property type="match status" value="1"/>
</dbReference>
<feature type="coiled-coil region" evidence="1">
    <location>
        <begin position="237"/>
        <end position="288"/>
    </location>
</feature>